<name>A0A084STS1_9BACT</name>
<sequence length="239" mass="27010">MTERYYAGVYWPARLESAEECARRSVVFFRLLAQCDEIYARWFEQDDSLEEALQREFTPDFETFLRFFQCEENQLGKDGFSFGAWTGHEDAGRGGMVHLTCGDASGAYPNSCLLYLPRADVEPEGPRVLTTRVLVSVLRAMVLAWEPLFGVVATHEFRRALRPARDPRGFVGWLTYLARTRGEIPPLPPPARVEPVEDKGNLIVGAPERLSAANPEHVSLGLRVQEVLDAKELLRPVLE</sequence>
<protein>
    <recommendedName>
        <fullName evidence="1">Immunity protein 52 domain-containing protein</fullName>
    </recommendedName>
</protein>
<evidence type="ECO:0000313" key="3">
    <source>
        <dbReference type="Proteomes" id="UP000028547"/>
    </source>
</evidence>
<dbReference type="EMBL" id="JPMI01000127">
    <property type="protein sequence ID" value="KFA91856.1"/>
    <property type="molecule type" value="Genomic_DNA"/>
</dbReference>
<proteinExistence type="predicted"/>
<comment type="caution">
    <text evidence="2">The sequence shown here is derived from an EMBL/GenBank/DDBJ whole genome shotgun (WGS) entry which is preliminary data.</text>
</comment>
<dbReference type="Pfam" id="PF15579">
    <property type="entry name" value="Imm52"/>
    <property type="match status" value="1"/>
</dbReference>
<gene>
    <name evidence="2" type="ORF">Q664_19215</name>
</gene>
<feature type="domain" description="Immunity protein 52" evidence="1">
    <location>
        <begin position="3"/>
        <end position="236"/>
    </location>
</feature>
<accession>A0A084STS1</accession>
<evidence type="ECO:0000313" key="2">
    <source>
        <dbReference type="EMBL" id="KFA91856.1"/>
    </source>
</evidence>
<dbReference type="InterPro" id="IPR028969">
    <property type="entry name" value="Imm52"/>
</dbReference>
<dbReference type="RefSeq" id="WP_043397148.1">
    <property type="nucleotide sequence ID" value="NZ_JPMI01000127.1"/>
</dbReference>
<dbReference type="AlphaFoldDB" id="A0A084STS1"/>
<dbReference type="Proteomes" id="UP000028547">
    <property type="component" value="Unassembled WGS sequence"/>
</dbReference>
<organism evidence="2 3">
    <name type="scientific">Archangium violaceum Cb vi76</name>
    <dbReference type="NCBI Taxonomy" id="1406225"/>
    <lineage>
        <taxon>Bacteria</taxon>
        <taxon>Pseudomonadati</taxon>
        <taxon>Myxococcota</taxon>
        <taxon>Myxococcia</taxon>
        <taxon>Myxococcales</taxon>
        <taxon>Cystobacterineae</taxon>
        <taxon>Archangiaceae</taxon>
        <taxon>Archangium</taxon>
    </lineage>
</organism>
<evidence type="ECO:0000259" key="1">
    <source>
        <dbReference type="Pfam" id="PF15579"/>
    </source>
</evidence>
<reference evidence="2 3" key="1">
    <citation type="submission" date="2014-07" db="EMBL/GenBank/DDBJ databases">
        <title>Draft Genome Sequence of Gephyronic Acid Producer, Cystobacter violaceus Strain Cb vi76.</title>
        <authorList>
            <person name="Stevens D.C."/>
            <person name="Young J."/>
            <person name="Carmichael R."/>
            <person name="Tan J."/>
            <person name="Taylor R.E."/>
        </authorList>
    </citation>
    <scope>NUCLEOTIDE SEQUENCE [LARGE SCALE GENOMIC DNA]</scope>
    <source>
        <strain evidence="2 3">Cb vi76</strain>
    </source>
</reference>